<evidence type="ECO:0008006" key="3">
    <source>
        <dbReference type="Google" id="ProtNLM"/>
    </source>
</evidence>
<keyword evidence="2" id="KW-1185">Reference proteome</keyword>
<dbReference type="InterPro" id="IPR043519">
    <property type="entry name" value="NT_sf"/>
</dbReference>
<dbReference type="SUPFAM" id="SSF81301">
    <property type="entry name" value="Nucleotidyltransferase"/>
    <property type="match status" value="1"/>
</dbReference>
<sequence length="52" mass="5884">MERIARTVASFPVVERVMLFGLRVSGKLCRESGIDLLVVVRETPSKLKGYFE</sequence>
<evidence type="ECO:0000313" key="2">
    <source>
        <dbReference type="Proteomes" id="UP001461341"/>
    </source>
</evidence>
<dbReference type="RefSeq" id="WP_369018490.1">
    <property type="nucleotide sequence ID" value="NZ_CP121689.1"/>
</dbReference>
<protein>
    <recommendedName>
        <fullName evidence="3">Nucleotidyltransferase domain-containing protein</fullName>
    </recommendedName>
</protein>
<dbReference type="EMBL" id="CP121689">
    <property type="protein sequence ID" value="WZL76332.1"/>
    <property type="molecule type" value="Genomic_DNA"/>
</dbReference>
<reference evidence="1 2" key="1">
    <citation type="submission" date="2023-03" db="EMBL/GenBank/DDBJ databases">
        <title>Novel Species.</title>
        <authorList>
            <person name="Ma S."/>
        </authorList>
    </citation>
    <scope>NUCLEOTIDE SEQUENCE [LARGE SCALE GENOMIC DNA]</scope>
    <source>
        <strain evidence="1 2">B11</strain>
    </source>
</reference>
<dbReference type="Proteomes" id="UP001461341">
    <property type="component" value="Chromosome"/>
</dbReference>
<organism evidence="1 2">
    <name type="scientific">Thermatribacter velox</name>
    <dbReference type="NCBI Taxonomy" id="3039681"/>
    <lineage>
        <taxon>Bacteria</taxon>
        <taxon>Pseudomonadati</taxon>
        <taxon>Atribacterota</taxon>
        <taxon>Atribacteria</taxon>
        <taxon>Atribacterales</taxon>
        <taxon>Thermatribacteraceae</taxon>
        <taxon>Thermatribacter</taxon>
    </lineage>
</organism>
<dbReference type="Gene3D" id="3.30.460.10">
    <property type="entry name" value="Beta Polymerase, domain 2"/>
    <property type="match status" value="1"/>
</dbReference>
<name>A0ABZ2YBH7_9BACT</name>
<proteinExistence type="predicted"/>
<gene>
    <name evidence="1" type="ORF">QBE54_00950</name>
</gene>
<evidence type="ECO:0000313" key="1">
    <source>
        <dbReference type="EMBL" id="WZL76332.1"/>
    </source>
</evidence>
<accession>A0ABZ2YBH7</accession>